<feature type="compositionally biased region" description="Basic and acidic residues" evidence="1">
    <location>
        <begin position="9"/>
        <end position="23"/>
    </location>
</feature>
<organism evidence="3 4">
    <name type="scientific">Gossypium armourianum</name>
    <dbReference type="NCBI Taxonomy" id="34283"/>
    <lineage>
        <taxon>Eukaryota</taxon>
        <taxon>Viridiplantae</taxon>
        <taxon>Streptophyta</taxon>
        <taxon>Embryophyta</taxon>
        <taxon>Tracheophyta</taxon>
        <taxon>Spermatophyta</taxon>
        <taxon>Magnoliopsida</taxon>
        <taxon>eudicotyledons</taxon>
        <taxon>Gunneridae</taxon>
        <taxon>Pentapetalae</taxon>
        <taxon>rosids</taxon>
        <taxon>malvids</taxon>
        <taxon>Malvales</taxon>
        <taxon>Malvaceae</taxon>
        <taxon>Malvoideae</taxon>
        <taxon>Gossypium</taxon>
    </lineage>
</organism>
<dbReference type="AlphaFoldDB" id="A0A7J9JUK6"/>
<name>A0A7J9JUK6_9ROSI</name>
<reference evidence="3 4" key="1">
    <citation type="journal article" date="2019" name="Genome Biol. Evol.">
        <title>Insights into the evolution of the New World diploid cottons (Gossypium, subgenus Houzingenia) based on genome sequencing.</title>
        <authorList>
            <person name="Grover C.E."/>
            <person name="Arick M.A. 2nd"/>
            <person name="Thrash A."/>
            <person name="Conover J.L."/>
            <person name="Sanders W.S."/>
            <person name="Peterson D.G."/>
            <person name="Frelichowski J.E."/>
            <person name="Scheffler J.A."/>
            <person name="Scheffler B.E."/>
            <person name="Wendel J.F."/>
        </authorList>
    </citation>
    <scope>NUCLEOTIDE SEQUENCE [LARGE SCALE GENOMIC DNA]</scope>
    <source>
        <strain evidence="3">6</strain>
        <tissue evidence="3">Leaf</tissue>
    </source>
</reference>
<dbReference type="GO" id="GO:0004523">
    <property type="term" value="F:RNA-DNA hybrid ribonuclease activity"/>
    <property type="evidence" value="ECO:0007669"/>
    <property type="project" value="InterPro"/>
</dbReference>
<evidence type="ECO:0000313" key="3">
    <source>
        <dbReference type="EMBL" id="MBA0837829.1"/>
    </source>
</evidence>
<comment type="caution">
    <text evidence="3">The sequence shown here is derived from an EMBL/GenBank/DDBJ whole genome shotgun (WGS) entry which is preliminary data.</text>
</comment>
<dbReference type="EMBL" id="JABFAE010000009">
    <property type="protein sequence ID" value="MBA0837829.1"/>
    <property type="molecule type" value="Genomic_DNA"/>
</dbReference>
<keyword evidence="4" id="KW-1185">Reference proteome</keyword>
<evidence type="ECO:0000259" key="2">
    <source>
        <dbReference type="Pfam" id="PF13456"/>
    </source>
</evidence>
<gene>
    <name evidence="3" type="ORF">Goarm_009947</name>
</gene>
<feature type="region of interest" description="Disordered" evidence="1">
    <location>
        <begin position="1"/>
        <end position="23"/>
    </location>
</feature>
<evidence type="ECO:0000313" key="4">
    <source>
        <dbReference type="Proteomes" id="UP000593575"/>
    </source>
</evidence>
<dbReference type="GO" id="GO:0003676">
    <property type="term" value="F:nucleic acid binding"/>
    <property type="evidence" value="ECO:0007669"/>
    <property type="project" value="InterPro"/>
</dbReference>
<dbReference type="Proteomes" id="UP000593575">
    <property type="component" value="Unassembled WGS sequence"/>
</dbReference>
<accession>A0A7J9JUK6</accession>
<evidence type="ECO:0000256" key="1">
    <source>
        <dbReference type="SAM" id="MobiDB-lite"/>
    </source>
</evidence>
<feature type="domain" description="RNase H type-1" evidence="2">
    <location>
        <begin position="5"/>
        <end position="65"/>
    </location>
</feature>
<dbReference type="Pfam" id="PF13456">
    <property type="entry name" value="RVT_3"/>
    <property type="match status" value="1"/>
</dbReference>
<dbReference type="InterPro" id="IPR002156">
    <property type="entry name" value="RNaseH_domain"/>
</dbReference>
<protein>
    <recommendedName>
        <fullName evidence="2">RNase H type-1 domain-containing protein</fullName>
    </recommendedName>
</protein>
<sequence>MSGHTLSGCRDEAMISKGRSKGDVKGRKIETRALYEGLKLAWARGCHCVEVDCDNAILVKIIGKGLVADNSIPELCMESNSVVDFLAKSVMVNLDQYQIFFNHITGVL</sequence>
<proteinExistence type="predicted"/>